<dbReference type="SUPFAM" id="SSF53098">
    <property type="entry name" value="Ribonuclease H-like"/>
    <property type="match status" value="1"/>
</dbReference>
<keyword evidence="4" id="KW-1185">Reference proteome</keyword>
<dbReference type="GO" id="GO:0006139">
    <property type="term" value="P:nucleobase-containing compound metabolic process"/>
    <property type="evidence" value="ECO:0007669"/>
    <property type="project" value="InterPro"/>
</dbReference>
<organism evidence="3 4">
    <name type="scientific">Cladophialophora yegresii CBS 114405</name>
    <dbReference type="NCBI Taxonomy" id="1182544"/>
    <lineage>
        <taxon>Eukaryota</taxon>
        <taxon>Fungi</taxon>
        <taxon>Dikarya</taxon>
        <taxon>Ascomycota</taxon>
        <taxon>Pezizomycotina</taxon>
        <taxon>Eurotiomycetes</taxon>
        <taxon>Chaetothyriomycetidae</taxon>
        <taxon>Chaetothyriales</taxon>
        <taxon>Herpotrichiellaceae</taxon>
        <taxon>Cladophialophora</taxon>
    </lineage>
</organism>
<proteinExistence type="predicted"/>
<dbReference type="VEuPathDB" id="FungiDB:A1O7_02992"/>
<sequence length="311" mass="34717">MTPPSFYVNTEGHKLGRSGTLDLLEIHVLPLWETFIVDVFTLKHAAFDTSFGGNSLRVLLQSPSVSKVFFDVRNDSDALFSHYKIILDGVVDLQLMEFFRGGRTGLSLRSLKRCIQRDGGLNSDQFRQWAQVKGEVDHSSREAGLDDLPLHKRPLLANLLLYATGDVVHLPLLYRAYRQKLSKQAWGQVQSETEKGLRQSRQPEYDPHARGKERGLARLPIHGNALNIATDGPGEANATLDQPEVKRPRNKSTLKPQLASHQRKPARPAVRNMEINSSFSIMARLHTLSLAVDPCESSAQASEVSEIATHL</sequence>
<dbReference type="InterPro" id="IPR002562">
    <property type="entry name" value="3'-5'_exonuclease_dom"/>
</dbReference>
<feature type="region of interest" description="Disordered" evidence="1">
    <location>
        <begin position="192"/>
        <end position="271"/>
    </location>
</feature>
<evidence type="ECO:0000313" key="3">
    <source>
        <dbReference type="EMBL" id="EXJ62554.1"/>
    </source>
</evidence>
<dbReference type="Gene3D" id="3.30.420.10">
    <property type="entry name" value="Ribonuclease H-like superfamily/Ribonuclease H"/>
    <property type="match status" value="1"/>
</dbReference>
<dbReference type="InterPro" id="IPR036397">
    <property type="entry name" value="RNaseH_sf"/>
</dbReference>
<dbReference type="eggNOG" id="ENOG502S8YH">
    <property type="taxonomic scope" value="Eukaryota"/>
</dbReference>
<evidence type="ECO:0000256" key="1">
    <source>
        <dbReference type="SAM" id="MobiDB-lite"/>
    </source>
</evidence>
<gene>
    <name evidence="3" type="ORF">A1O7_02992</name>
</gene>
<evidence type="ECO:0000313" key="4">
    <source>
        <dbReference type="Proteomes" id="UP000019473"/>
    </source>
</evidence>
<dbReference type="HOGENOM" id="CLU_055144_0_0_1"/>
<dbReference type="Pfam" id="PF01612">
    <property type="entry name" value="DNA_pol_A_exo1"/>
    <property type="match status" value="1"/>
</dbReference>
<dbReference type="EMBL" id="AMGW01000002">
    <property type="protein sequence ID" value="EXJ62554.1"/>
    <property type="molecule type" value="Genomic_DNA"/>
</dbReference>
<protein>
    <recommendedName>
        <fullName evidence="2">3'-5' exonuclease domain-containing protein</fullName>
    </recommendedName>
</protein>
<dbReference type="InterPro" id="IPR012337">
    <property type="entry name" value="RNaseH-like_sf"/>
</dbReference>
<feature type="domain" description="3'-5' exonuclease" evidence="2">
    <location>
        <begin position="5"/>
        <end position="180"/>
    </location>
</feature>
<dbReference type="PANTHER" id="PTHR43040">
    <property type="entry name" value="RIBONUCLEASE D"/>
    <property type="match status" value="1"/>
</dbReference>
<dbReference type="GO" id="GO:0008408">
    <property type="term" value="F:3'-5' exonuclease activity"/>
    <property type="evidence" value="ECO:0007669"/>
    <property type="project" value="InterPro"/>
</dbReference>
<accession>W9WW82</accession>
<comment type="caution">
    <text evidence="3">The sequence shown here is derived from an EMBL/GenBank/DDBJ whole genome shotgun (WGS) entry which is preliminary data.</text>
</comment>
<dbReference type="GeneID" id="19177593"/>
<feature type="compositionally biased region" description="Basic and acidic residues" evidence="1">
    <location>
        <begin position="192"/>
        <end position="216"/>
    </location>
</feature>
<dbReference type="RefSeq" id="XP_007755208.1">
    <property type="nucleotide sequence ID" value="XM_007757018.1"/>
</dbReference>
<dbReference type="PANTHER" id="PTHR43040:SF1">
    <property type="entry name" value="RIBONUCLEASE D"/>
    <property type="match status" value="1"/>
</dbReference>
<evidence type="ECO:0000259" key="2">
    <source>
        <dbReference type="Pfam" id="PF01612"/>
    </source>
</evidence>
<dbReference type="AlphaFoldDB" id="W9WW82"/>
<dbReference type="OrthoDB" id="4156109at2759"/>
<name>W9WW82_9EURO</name>
<dbReference type="Proteomes" id="UP000019473">
    <property type="component" value="Unassembled WGS sequence"/>
</dbReference>
<dbReference type="GO" id="GO:0003676">
    <property type="term" value="F:nucleic acid binding"/>
    <property type="evidence" value="ECO:0007669"/>
    <property type="project" value="InterPro"/>
</dbReference>
<dbReference type="STRING" id="1182544.W9WW82"/>
<reference evidence="3 4" key="1">
    <citation type="submission" date="2013-03" db="EMBL/GenBank/DDBJ databases">
        <title>The Genome Sequence of Cladophialophora yegresii CBS 114405.</title>
        <authorList>
            <consortium name="The Broad Institute Genomics Platform"/>
            <person name="Cuomo C."/>
            <person name="de Hoog S."/>
            <person name="Gorbushina A."/>
            <person name="Walker B."/>
            <person name="Young S.K."/>
            <person name="Zeng Q."/>
            <person name="Gargeya S."/>
            <person name="Fitzgerald M."/>
            <person name="Haas B."/>
            <person name="Abouelleil A."/>
            <person name="Allen A.W."/>
            <person name="Alvarado L."/>
            <person name="Arachchi H.M."/>
            <person name="Berlin A.M."/>
            <person name="Chapman S.B."/>
            <person name="Gainer-Dewar J."/>
            <person name="Goldberg J."/>
            <person name="Griggs A."/>
            <person name="Gujja S."/>
            <person name="Hansen M."/>
            <person name="Howarth C."/>
            <person name="Imamovic A."/>
            <person name="Ireland A."/>
            <person name="Larimer J."/>
            <person name="McCowan C."/>
            <person name="Murphy C."/>
            <person name="Pearson M."/>
            <person name="Poon T.W."/>
            <person name="Priest M."/>
            <person name="Roberts A."/>
            <person name="Saif S."/>
            <person name="Shea T."/>
            <person name="Sisk P."/>
            <person name="Sykes S."/>
            <person name="Wortman J."/>
            <person name="Nusbaum C."/>
            <person name="Birren B."/>
        </authorList>
    </citation>
    <scope>NUCLEOTIDE SEQUENCE [LARGE SCALE GENOMIC DNA]</scope>
    <source>
        <strain evidence="3 4">CBS 114405</strain>
    </source>
</reference>